<dbReference type="SUPFAM" id="SSF81901">
    <property type="entry name" value="HCP-like"/>
    <property type="match status" value="1"/>
</dbReference>
<gene>
    <name evidence="2" type="ORF">J4Q44_G00003460</name>
</gene>
<dbReference type="Proteomes" id="UP001356427">
    <property type="component" value="Unassembled WGS sequence"/>
</dbReference>
<dbReference type="Gene3D" id="1.25.40.10">
    <property type="entry name" value="Tetratricopeptide repeat domain"/>
    <property type="match status" value="1"/>
</dbReference>
<name>A0AAN8R8S0_9TELE</name>
<protein>
    <recommendedName>
        <fullName evidence="4">Eukaryotic elongation factor 2 kinase</fullName>
    </recommendedName>
</protein>
<feature type="compositionally biased region" description="Basic and acidic residues" evidence="1">
    <location>
        <begin position="244"/>
        <end position="260"/>
    </location>
</feature>
<dbReference type="AlphaFoldDB" id="A0AAN8R8S0"/>
<organism evidence="2 3">
    <name type="scientific">Coregonus suidteri</name>
    <dbReference type="NCBI Taxonomy" id="861788"/>
    <lineage>
        <taxon>Eukaryota</taxon>
        <taxon>Metazoa</taxon>
        <taxon>Chordata</taxon>
        <taxon>Craniata</taxon>
        <taxon>Vertebrata</taxon>
        <taxon>Euteleostomi</taxon>
        <taxon>Actinopterygii</taxon>
        <taxon>Neopterygii</taxon>
        <taxon>Teleostei</taxon>
        <taxon>Protacanthopterygii</taxon>
        <taxon>Salmoniformes</taxon>
        <taxon>Salmonidae</taxon>
        <taxon>Coregoninae</taxon>
        <taxon>Coregonus</taxon>
    </lineage>
</organism>
<feature type="compositionally biased region" description="Polar residues" evidence="1">
    <location>
        <begin position="263"/>
        <end position="280"/>
    </location>
</feature>
<evidence type="ECO:0008006" key="4">
    <source>
        <dbReference type="Google" id="ProtNLM"/>
    </source>
</evidence>
<dbReference type="EMBL" id="JAGTTL010000001">
    <property type="protein sequence ID" value="KAK6328368.1"/>
    <property type="molecule type" value="Genomic_DNA"/>
</dbReference>
<sequence length="530" mass="59255">MEDDLMFSMEEVGSAQHNLGKQRTPGQRAPSLSNANDSGEDEDDYYICPITDDPVSQAKDICGYLNNLVNSKQLSNSPRNSFTYKVAWNRALEKAKAMPDPWAEFHLEEVETEPCIRYREKSQLDCTNRLLRSAQTVLRGSEEQCGSARVRTISVGRAPPLLSRLSETSTGNDTISESNPCSPLVFPGSPLGEHFSMGSMGKSPLGWSFVNEMDERETHNHNNNRCHSPELMDSENGGDSGCPSERRSEGDPNDHADGRKIPSRSSLNPNINYLAGNTPNSQQLTDEKWSVYHSSRSHVHRPSCVAVEMERLDSLILERKIGKSILGKVHLAMVSYHEAGRFCEKEEQWDQDSAMYHLETAAMCGELEAIVALGQCYLQLPHHILSEMELEDNSGSRMKGFKFLLQAAEAGDRSCMILVARAFDTGINLSPDRSQDWKEAVSWYDCALNMTDYDEGGEFDGMQDEPPYLLLAREAEMYEEGGHGLDPDPQRAGDLFTEAADAAMEAMKGRLANQYYMKAEEAWSMTEEEE</sequence>
<dbReference type="InterPro" id="IPR011990">
    <property type="entry name" value="TPR-like_helical_dom_sf"/>
</dbReference>
<evidence type="ECO:0000256" key="1">
    <source>
        <dbReference type="SAM" id="MobiDB-lite"/>
    </source>
</evidence>
<evidence type="ECO:0000313" key="2">
    <source>
        <dbReference type="EMBL" id="KAK6328368.1"/>
    </source>
</evidence>
<keyword evidence="3" id="KW-1185">Reference proteome</keyword>
<proteinExistence type="predicted"/>
<feature type="region of interest" description="Disordered" evidence="1">
    <location>
        <begin position="1"/>
        <end position="40"/>
    </location>
</feature>
<reference evidence="2 3" key="1">
    <citation type="submission" date="2021-04" db="EMBL/GenBank/DDBJ databases">
        <authorList>
            <person name="De Guttry C."/>
            <person name="Zahm M."/>
            <person name="Klopp C."/>
            <person name="Cabau C."/>
            <person name="Louis A."/>
            <person name="Berthelot C."/>
            <person name="Parey E."/>
            <person name="Roest Crollius H."/>
            <person name="Montfort J."/>
            <person name="Robinson-Rechavi M."/>
            <person name="Bucao C."/>
            <person name="Bouchez O."/>
            <person name="Gislard M."/>
            <person name="Lluch J."/>
            <person name="Milhes M."/>
            <person name="Lampietro C."/>
            <person name="Lopez Roques C."/>
            <person name="Donnadieu C."/>
            <person name="Braasch I."/>
            <person name="Desvignes T."/>
            <person name="Postlethwait J."/>
            <person name="Bobe J."/>
            <person name="Wedekind C."/>
            <person name="Guiguen Y."/>
        </authorList>
    </citation>
    <scope>NUCLEOTIDE SEQUENCE [LARGE SCALE GENOMIC DNA]</scope>
    <source>
        <strain evidence="2">Cs_M1</strain>
        <tissue evidence="2">Blood</tissue>
    </source>
</reference>
<accession>A0AAN8R8S0</accession>
<feature type="region of interest" description="Disordered" evidence="1">
    <location>
        <begin position="218"/>
        <end position="280"/>
    </location>
</feature>
<comment type="caution">
    <text evidence="2">The sequence shown here is derived from an EMBL/GenBank/DDBJ whole genome shotgun (WGS) entry which is preliminary data.</text>
</comment>
<feature type="compositionally biased region" description="Polar residues" evidence="1">
    <location>
        <begin position="15"/>
        <end position="37"/>
    </location>
</feature>
<evidence type="ECO:0000313" key="3">
    <source>
        <dbReference type="Proteomes" id="UP001356427"/>
    </source>
</evidence>